<dbReference type="InterPro" id="IPR017423">
    <property type="entry name" value="TRM6"/>
</dbReference>
<dbReference type="EMBL" id="JBCLYO010000001">
    <property type="protein sequence ID" value="KAL0098007.1"/>
    <property type="molecule type" value="Genomic_DNA"/>
</dbReference>
<dbReference type="PANTHER" id="PTHR12945">
    <property type="entry name" value="TRANSLATION INITIATION FACTOR EIF3-RELATED"/>
    <property type="match status" value="1"/>
</dbReference>
<protein>
    <recommendedName>
        <fullName evidence="3">tRNA (adenine(58)-N(1))-methyltransferase non-catalytic subunit TRM6</fullName>
    </recommendedName>
    <alternativeName>
        <fullName evidence="6">tRNA(m1A58)-methyltransferase subunit TRM6</fullName>
    </alternativeName>
</protein>
<evidence type="ECO:0000256" key="4">
    <source>
        <dbReference type="ARBA" id="ARBA00022694"/>
    </source>
</evidence>
<keyword evidence="5" id="KW-0539">Nucleus</keyword>
<evidence type="ECO:0000256" key="5">
    <source>
        <dbReference type="ARBA" id="ARBA00023242"/>
    </source>
</evidence>
<dbReference type="Pfam" id="PF04189">
    <property type="entry name" value="Gcd10p"/>
    <property type="match status" value="1"/>
</dbReference>
<comment type="subcellular location">
    <subcellularLocation>
        <location evidence="1">Nucleus</location>
    </subcellularLocation>
</comment>
<dbReference type="Gene3D" id="3.10.330.20">
    <property type="match status" value="1"/>
</dbReference>
<evidence type="ECO:0000256" key="3">
    <source>
        <dbReference type="ARBA" id="ARBA00021704"/>
    </source>
</evidence>
<comment type="similarity">
    <text evidence="2">Belongs to the TRM6/GCD10 family.</text>
</comment>
<evidence type="ECO:0000256" key="6">
    <source>
        <dbReference type="ARBA" id="ARBA00032319"/>
    </source>
</evidence>
<dbReference type="PANTHER" id="PTHR12945:SF0">
    <property type="entry name" value="TRNA (ADENINE(58)-N(1))-METHYLTRANSFERASE NON-CATALYTIC SUBUNIT TRM6"/>
    <property type="match status" value="1"/>
</dbReference>
<comment type="caution">
    <text evidence="7">The sequence shown here is derived from an EMBL/GenBank/DDBJ whole genome shotgun (WGS) entry which is preliminary data.</text>
</comment>
<proteinExistence type="inferred from homology"/>
<gene>
    <name evidence="7" type="ORF">J3Q64DRAFT_1629543</name>
</gene>
<dbReference type="Proteomes" id="UP001448207">
    <property type="component" value="Unassembled WGS sequence"/>
</dbReference>
<evidence type="ECO:0000256" key="1">
    <source>
        <dbReference type="ARBA" id="ARBA00004123"/>
    </source>
</evidence>
<reference evidence="7 8" key="1">
    <citation type="submission" date="2024-04" db="EMBL/GenBank/DDBJ databases">
        <title>Symmetric and asymmetric DNA N6-adenine methylation regulates different biological responses in Mucorales.</title>
        <authorList>
            <consortium name="Lawrence Berkeley National Laboratory"/>
            <person name="Lax C."/>
            <person name="Mondo S.J."/>
            <person name="Osorio-Concepcion M."/>
            <person name="Muszewska A."/>
            <person name="Corrochano-Luque M."/>
            <person name="Gutierrez G."/>
            <person name="Riley R."/>
            <person name="Lipzen A."/>
            <person name="Guo J."/>
            <person name="Hundley H."/>
            <person name="Amirebrahimi M."/>
            <person name="Ng V."/>
            <person name="Lorenzo-Gutierrez D."/>
            <person name="Binder U."/>
            <person name="Yang J."/>
            <person name="Song Y."/>
            <person name="Canovas D."/>
            <person name="Navarro E."/>
            <person name="Freitag M."/>
            <person name="Gabaldon T."/>
            <person name="Grigoriev I.V."/>
            <person name="Corrochano L.M."/>
            <person name="Nicolas F.E."/>
            <person name="Garre V."/>
        </authorList>
    </citation>
    <scope>NUCLEOTIDE SEQUENCE [LARGE SCALE GENOMIC DNA]</scope>
    <source>
        <strain evidence="7 8">L51</strain>
    </source>
</reference>
<name>A0ABR3BGL2_PHYBL</name>
<evidence type="ECO:0000313" key="8">
    <source>
        <dbReference type="Proteomes" id="UP001448207"/>
    </source>
</evidence>
<evidence type="ECO:0000256" key="2">
    <source>
        <dbReference type="ARBA" id="ARBA00008320"/>
    </source>
</evidence>
<dbReference type="CDD" id="cd21631">
    <property type="entry name" value="RHH_CopG_NikR-like"/>
    <property type="match status" value="1"/>
</dbReference>
<keyword evidence="4" id="KW-0819">tRNA processing</keyword>
<accession>A0ABR3BGL2</accession>
<evidence type="ECO:0000313" key="7">
    <source>
        <dbReference type="EMBL" id="KAL0098007.1"/>
    </source>
</evidence>
<sequence>MADSTKQPPVTAVSAETSEDDIVDQFPHIQAMQFVLIHMPSGNVKMVLMRPDSTVTLGKFGSFQCNNLIGQPFGLSYEIYDREGNIRPVPNWALSSVEETAANNQNIVDDTSVQLLSQEEVERLKEEGMKGNMDAAEIIRKMIESHTEFDKKTEFSKAKYIQRKMMKFLKVFTPVRPTLYSITQYFFNKNPEKIRHLRIDTLSQLLNHANVRANGKILVVDDTQGLIISAVAERLGGYGTLVGLHDGKDSNYDVLRYMNFSKHIMDTVHTVPFSMVDSEKGYDEVEKRTEEEISEMTEEALRSYERKTRMYAVRSKALQLLVEGEFDG</sequence>
<keyword evidence="8" id="KW-1185">Reference proteome</keyword>
<organism evidence="7 8">
    <name type="scientific">Phycomyces blakesleeanus</name>
    <dbReference type="NCBI Taxonomy" id="4837"/>
    <lineage>
        <taxon>Eukaryota</taxon>
        <taxon>Fungi</taxon>
        <taxon>Fungi incertae sedis</taxon>
        <taxon>Mucoromycota</taxon>
        <taxon>Mucoromycotina</taxon>
        <taxon>Mucoromycetes</taxon>
        <taxon>Mucorales</taxon>
        <taxon>Phycomycetaceae</taxon>
        <taxon>Phycomyces</taxon>
    </lineage>
</organism>